<dbReference type="Gene3D" id="1.25.40.10">
    <property type="entry name" value="Tetratricopeptide repeat domain"/>
    <property type="match status" value="1"/>
</dbReference>
<sequence>MTVQLFLLGTMEIRVGDTILRPPTPSVGATLAILAHAGGRDVSLGELLEGVWGGNRPASATSSLRNYVSTLRRTLAAVGSAAAVTSIPGGYRFDAAIEIDAHRMEQHLADALEHRHAQRVDRARTSMDAALACWRGDALLGIPGPWAAAERRRLHATRRTLREISAEIHLDSGDTRTASAELEALVTADPHNERLRALLMTALHRSGRRAAALEVFRATRRLLIDEVGMEPGPALTDLHRRLLTEDPRALPRLAGAARAVETFTPPALPEQSAAARPEDSAPPVGPAAATAGSVPFARPTRIGPRLVGRTTELEELRTAAARVADTGMSGWVLITGEAGSGKTALARTLEDALTRENWLPIRVACPEDEGAPPAWPWAAALRNLVEQGHIPDPGVRPALDPLLAVDSPIWTHPDGSRAPAPASGPARGREATRSDDPAAGRFRLHRAVDAYLTQLARQRPLLIVVEDRHRADEETLLLTTHLAEQFAGVPVLFVMTARPGERTGVGAAAEARLARLEPLRVQLNGLADAEVDSLVRAVAGEGVRAESIELIAEKTAGNPFFVREWAELLRTEGDSAVRVRVPAGVREIVLRRIAVLPEPVGEVLGRAAVIGREADTEVLADLIGDADGETVLEVVEAGLRAGLLEEPAAGRIRFVHVLVRDILYAEMAALRRSRLHARVAEIVERRLPGDVTALAHHYTAAATPGTARKAAEYCCAAAESAEQRFAFADAARLWSQAVEAVRRTPENAPEAAVVPVVRHIRALALAGRMEEARTHRGAALARFESPLLRARVAAAIDIPLVWIDTDPAGCDRDLLAHIDTLLDQVPENEGALRCRLLVTAALELANTGEDRGRVLSLAAEALARELHDPYLLGLALNAKEFNSYHAAGRAAVRGADGRELLALAEANDLAHLRIIAHTTLMRSHAGLGELSEAVRHATAARELSVRYELPALAVAVEICEALALLVAGRAVEAEAAYRDWGHRLSVTGFWGLGDLIPVLARFCLCWHPDGRSPELAALEPEMTELHRRWGGFGWIILGRAATIIADGRPDDARAVLADHDPQPTSSYMHELQLVLTGAVGMSLNNRAWVERAYHHLRPGAAELAGAATATATLGPIALFLGRFAAYLGDMSSAATHFADALTVAERAEAPHWMAEARSAAADLAPATPVDP</sequence>
<dbReference type="Pfam" id="PF13191">
    <property type="entry name" value="AAA_16"/>
    <property type="match status" value="1"/>
</dbReference>
<feature type="DNA-binding region" description="OmpR/PhoB-type" evidence="5">
    <location>
        <begin position="1"/>
        <end position="95"/>
    </location>
</feature>
<accession>A0A7D6Z1T4</accession>
<dbReference type="InterPro" id="IPR051677">
    <property type="entry name" value="AfsR-DnrI-RedD_regulator"/>
</dbReference>
<dbReference type="EMBL" id="CP059399">
    <property type="protein sequence ID" value="QLY28624.1"/>
    <property type="molecule type" value="Genomic_DNA"/>
</dbReference>
<dbReference type="InterPro" id="IPR016032">
    <property type="entry name" value="Sig_transdc_resp-reg_C-effctor"/>
</dbReference>
<proteinExistence type="inferred from homology"/>
<evidence type="ECO:0000256" key="2">
    <source>
        <dbReference type="ARBA" id="ARBA00023015"/>
    </source>
</evidence>
<evidence type="ECO:0000259" key="7">
    <source>
        <dbReference type="PROSITE" id="PS51755"/>
    </source>
</evidence>
<dbReference type="InterPro" id="IPR001867">
    <property type="entry name" value="OmpR/PhoB-type_DNA-bd"/>
</dbReference>
<feature type="domain" description="OmpR/PhoB-type" evidence="7">
    <location>
        <begin position="1"/>
        <end position="95"/>
    </location>
</feature>
<evidence type="ECO:0000256" key="6">
    <source>
        <dbReference type="SAM" id="MobiDB-lite"/>
    </source>
</evidence>
<evidence type="ECO:0000256" key="5">
    <source>
        <dbReference type="PROSITE-ProRule" id="PRU01091"/>
    </source>
</evidence>
<dbReference type="InterPro" id="IPR011990">
    <property type="entry name" value="TPR-like_helical_dom_sf"/>
</dbReference>
<reference evidence="8 9" key="1">
    <citation type="submission" date="2020-07" db="EMBL/GenBank/DDBJ databases">
        <authorList>
            <person name="Zhuang K."/>
            <person name="Ran Y."/>
        </authorList>
    </citation>
    <scope>NUCLEOTIDE SEQUENCE [LARGE SCALE GENOMIC DNA]</scope>
    <source>
        <strain evidence="8 9">WCH-YHL-001</strain>
    </source>
</reference>
<dbReference type="CDD" id="cd15831">
    <property type="entry name" value="BTAD"/>
    <property type="match status" value="1"/>
</dbReference>
<protein>
    <submittedName>
        <fullName evidence="8">AAA family ATPase</fullName>
    </submittedName>
</protein>
<dbReference type="GO" id="GO:0000160">
    <property type="term" value="P:phosphorelay signal transduction system"/>
    <property type="evidence" value="ECO:0007669"/>
    <property type="project" value="InterPro"/>
</dbReference>
<organism evidence="8 9">
    <name type="scientific">Nocardia huaxiensis</name>
    <dbReference type="NCBI Taxonomy" id="2755382"/>
    <lineage>
        <taxon>Bacteria</taxon>
        <taxon>Bacillati</taxon>
        <taxon>Actinomycetota</taxon>
        <taxon>Actinomycetes</taxon>
        <taxon>Mycobacteriales</taxon>
        <taxon>Nocardiaceae</taxon>
        <taxon>Nocardia</taxon>
    </lineage>
</organism>
<dbReference type="PANTHER" id="PTHR35807:SF1">
    <property type="entry name" value="TRANSCRIPTIONAL REGULATOR REDD"/>
    <property type="match status" value="1"/>
</dbReference>
<comment type="similarity">
    <text evidence="1">Belongs to the AfsR/DnrI/RedD regulatory family.</text>
</comment>
<feature type="compositionally biased region" description="Low complexity" evidence="6">
    <location>
        <begin position="416"/>
        <end position="426"/>
    </location>
</feature>
<dbReference type="InterPro" id="IPR027417">
    <property type="entry name" value="P-loop_NTPase"/>
</dbReference>
<feature type="region of interest" description="Disordered" evidence="6">
    <location>
        <begin position="266"/>
        <end position="292"/>
    </location>
</feature>
<evidence type="ECO:0000313" key="9">
    <source>
        <dbReference type="Proteomes" id="UP000515512"/>
    </source>
</evidence>
<gene>
    <name evidence="8" type="ORF">H0264_25195</name>
</gene>
<name>A0A7D6Z1T4_9NOCA</name>
<dbReference type="SMART" id="SM01043">
    <property type="entry name" value="BTAD"/>
    <property type="match status" value="1"/>
</dbReference>
<dbReference type="Gene3D" id="1.10.10.10">
    <property type="entry name" value="Winged helix-like DNA-binding domain superfamily/Winged helix DNA-binding domain"/>
    <property type="match status" value="1"/>
</dbReference>
<keyword evidence="3 5" id="KW-0238">DNA-binding</keyword>
<evidence type="ECO:0000256" key="1">
    <source>
        <dbReference type="ARBA" id="ARBA00005820"/>
    </source>
</evidence>
<dbReference type="Pfam" id="PF03704">
    <property type="entry name" value="BTAD"/>
    <property type="match status" value="1"/>
</dbReference>
<dbReference type="SMART" id="SM00862">
    <property type="entry name" value="Trans_reg_C"/>
    <property type="match status" value="1"/>
</dbReference>
<dbReference type="Gene3D" id="3.40.50.300">
    <property type="entry name" value="P-loop containing nucleotide triphosphate hydrolases"/>
    <property type="match status" value="1"/>
</dbReference>
<dbReference type="SUPFAM" id="SSF48452">
    <property type="entry name" value="TPR-like"/>
    <property type="match status" value="1"/>
</dbReference>
<evidence type="ECO:0000256" key="3">
    <source>
        <dbReference type="ARBA" id="ARBA00023125"/>
    </source>
</evidence>
<dbReference type="SUPFAM" id="SSF52540">
    <property type="entry name" value="P-loop containing nucleoside triphosphate hydrolases"/>
    <property type="match status" value="1"/>
</dbReference>
<feature type="region of interest" description="Disordered" evidence="6">
    <location>
        <begin position="410"/>
        <end position="439"/>
    </location>
</feature>
<keyword evidence="9" id="KW-1185">Reference proteome</keyword>
<feature type="compositionally biased region" description="Basic and acidic residues" evidence="6">
    <location>
        <begin position="427"/>
        <end position="438"/>
    </location>
</feature>
<evidence type="ECO:0000313" key="8">
    <source>
        <dbReference type="EMBL" id="QLY28624.1"/>
    </source>
</evidence>
<dbReference type="InterPro" id="IPR036388">
    <property type="entry name" value="WH-like_DNA-bd_sf"/>
</dbReference>
<dbReference type="InterPro" id="IPR005158">
    <property type="entry name" value="BTAD"/>
</dbReference>
<dbReference type="InterPro" id="IPR041664">
    <property type="entry name" value="AAA_16"/>
</dbReference>
<keyword evidence="4" id="KW-0804">Transcription</keyword>
<dbReference type="PROSITE" id="PS51755">
    <property type="entry name" value="OMPR_PHOB"/>
    <property type="match status" value="1"/>
</dbReference>
<keyword evidence="2" id="KW-0805">Transcription regulation</keyword>
<dbReference type="RefSeq" id="WP_181579830.1">
    <property type="nucleotide sequence ID" value="NZ_CP059399.1"/>
</dbReference>
<dbReference type="KEGG" id="nhu:H0264_25195"/>
<dbReference type="GO" id="GO:0003677">
    <property type="term" value="F:DNA binding"/>
    <property type="evidence" value="ECO:0007669"/>
    <property type="project" value="UniProtKB-UniRule"/>
</dbReference>
<dbReference type="GO" id="GO:0006355">
    <property type="term" value="P:regulation of DNA-templated transcription"/>
    <property type="evidence" value="ECO:0007669"/>
    <property type="project" value="InterPro"/>
</dbReference>
<dbReference type="Proteomes" id="UP000515512">
    <property type="component" value="Chromosome"/>
</dbReference>
<dbReference type="PANTHER" id="PTHR35807">
    <property type="entry name" value="TRANSCRIPTIONAL REGULATOR REDD-RELATED"/>
    <property type="match status" value="1"/>
</dbReference>
<dbReference type="SUPFAM" id="SSF46894">
    <property type="entry name" value="C-terminal effector domain of the bipartite response regulators"/>
    <property type="match status" value="1"/>
</dbReference>
<evidence type="ECO:0000256" key="4">
    <source>
        <dbReference type="ARBA" id="ARBA00023163"/>
    </source>
</evidence>
<dbReference type="AlphaFoldDB" id="A0A7D6Z1T4"/>